<name>A0A858YBP5_9VIRU</name>
<feature type="compositionally biased region" description="Basic and acidic residues" evidence="2">
    <location>
        <begin position="230"/>
        <end position="241"/>
    </location>
</feature>
<feature type="compositionally biased region" description="Polar residues" evidence="2">
    <location>
        <begin position="285"/>
        <end position="295"/>
    </location>
</feature>
<evidence type="ECO:0000256" key="1">
    <source>
        <dbReference type="SAM" id="Coils"/>
    </source>
</evidence>
<dbReference type="EMBL" id="MN617755">
    <property type="protein sequence ID" value="QJT73710.1"/>
    <property type="molecule type" value="Genomic_RNA"/>
</dbReference>
<protein>
    <submittedName>
        <fullName evidence="3">Uncharacterized protein</fullName>
    </submittedName>
</protein>
<keyword evidence="1" id="KW-0175">Coiled coil</keyword>
<feature type="coiled-coil region" evidence="1">
    <location>
        <begin position="190"/>
        <end position="217"/>
    </location>
</feature>
<organism evidence="3">
    <name type="scientific">Botrytis cinerea mycovirus 5</name>
    <dbReference type="NCBI Taxonomy" id="2735930"/>
    <lineage>
        <taxon>Viruses</taxon>
        <taxon>Riboviria</taxon>
    </lineage>
</organism>
<reference evidence="3" key="2">
    <citation type="submission" date="2019-10" db="EMBL/GenBank/DDBJ databases">
        <title>Novel mycoviruses discovered in the mycovirome of a necrotrophic fungus.</title>
        <authorList>
            <person name="Ruiz-Padilla A."/>
            <person name="Rodriguez-Romero J."/>
            <person name="Gomez-Cid I."/>
            <person name="Pacifico D."/>
            <person name="Ayllon M.A."/>
        </authorList>
    </citation>
    <scope>NUCLEOTIDE SEQUENCE</scope>
    <source>
        <strain evidence="3">BCI7_DN6668</strain>
    </source>
</reference>
<accession>A0A858YBP5</accession>
<reference evidence="3" key="1">
    <citation type="submission" date="2019-10" db="EMBL/GenBank/DDBJ databases">
        <title>Mycovirome of Botrytis cinerea isolates from grapevine.</title>
        <authorList>
            <person name="Ruiz-Padilla A."/>
            <person name="Chiapello M."/>
            <person name="Rodriguez-Romero J."/>
            <person name="Turina M."/>
            <person name="Ayllon M.A."/>
        </authorList>
    </citation>
    <scope>NUCLEOTIDE SEQUENCE</scope>
    <source>
        <strain evidence="3">BCI7_DN6668</strain>
    </source>
</reference>
<evidence type="ECO:0000256" key="2">
    <source>
        <dbReference type="SAM" id="MobiDB-lite"/>
    </source>
</evidence>
<feature type="region of interest" description="Disordered" evidence="2">
    <location>
        <begin position="228"/>
        <end position="316"/>
    </location>
</feature>
<proteinExistence type="predicted"/>
<sequence>MADMRQMFGGSTRDVQFGQVPGLEGKRLPVPGRNDTLTQLAAKMADLRKVVESGHSLAVATGMKAAAFQTVNPVEKARAEMGVAEREMYDAWRGGVRLQDFDKATSRTGIDKWRGSMPTLDKWVAGLRAMYDDPTLEREHAVWFASKAAFMVPTITAHVKVLMAGKAMVDQEGHLSPEEMAEYQSAKRILADAAFRVQQIKREINNLTQEIGRAEDVVITRVRHYQQKVGTKEHKEAPENRNRKRRGLPSLGAPTDLGGMTGQGREARRRRVDLDLGGHAPAQFATATYEPQSPTFEPASPTGRGGAGPSDSMDII</sequence>
<evidence type="ECO:0000313" key="3">
    <source>
        <dbReference type="EMBL" id="QJT73710.1"/>
    </source>
</evidence>
<feature type="region of interest" description="Disordered" evidence="2">
    <location>
        <begin position="1"/>
        <end position="31"/>
    </location>
</feature>